<keyword evidence="2" id="KW-1185">Reference proteome</keyword>
<proteinExistence type="predicted"/>
<name>A0A7C9RYT3_9PSEU</name>
<comment type="caution">
    <text evidence="1">The sequence shown here is derived from an EMBL/GenBank/DDBJ whole genome shotgun (WGS) entry which is preliminary data.</text>
</comment>
<dbReference type="RefSeq" id="WP_166055886.1">
    <property type="nucleotide sequence ID" value="NZ_JAAMPJ010000021.1"/>
</dbReference>
<evidence type="ECO:0000313" key="2">
    <source>
        <dbReference type="Proteomes" id="UP000481360"/>
    </source>
</evidence>
<evidence type="ECO:0000313" key="1">
    <source>
        <dbReference type="EMBL" id="NGY66284.1"/>
    </source>
</evidence>
<dbReference type="AlphaFoldDB" id="A0A7C9RYT3"/>
<reference evidence="1 2" key="1">
    <citation type="submission" date="2020-03" db="EMBL/GenBank/DDBJ databases">
        <title>Isolation and identification of active actinomycetes.</title>
        <authorList>
            <person name="Sun X."/>
        </authorList>
    </citation>
    <scope>NUCLEOTIDE SEQUENCE [LARGE SCALE GENOMIC DNA]</scope>
    <source>
        <strain evidence="1 2">NEAU-D13</strain>
    </source>
</reference>
<dbReference type="EMBL" id="JAAMPJ010000021">
    <property type="protein sequence ID" value="NGY66284.1"/>
    <property type="molecule type" value="Genomic_DNA"/>
</dbReference>
<sequence>MANSAGSARSEGTEVTLRSKTMLLDFAGECQVEGAGDAVRLTELWLTADLPDAGGAEDGGTVQLELDGDVLTATVVQPGGKVELTAREPVRWSASGGDVQPVDEEIGFVLAEAPESTVLLVRGLTVRMS</sequence>
<accession>A0A7C9RYT3</accession>
<protein>
    <submittedName>
        <fullName evidence="1">Uncharacterized protein</fullName>
    </submittedName>
</protein>
<dbReference type="Proteomes" id="UP000481360">
    <property type="component" value="Unassembled WGS sequence"/>
</dbReference>
<gene>
    <name evidence="1" type="ORF">G7043_46100</name>
</gene>
<organism evidence="1 2">
    <name type="scientific">Lentzea alba</name>
    <dbReference type="NCBI Taxonomy" id="2714351"/>
    <lineage>
        <taxon>Bacteria</taxon>
        <taxon>Bacillati</taxon>
        <taxon>Actinomycetota</taxon>
        <taxon>Actinomycetes</taxon>
        <taxon>Pseudonocardiales</taxon>
        <taxon>Pseudonocardiaceae</taxon>
        <taxon>Lentzea</taxon>
    </lineage>
</organism>